<proteinExistence type="predicted"/>
<sequence length="86" mass="9673">MLAHLEKKDDKRGQDPSLVLKKVSVTRWFASADAIKALSEGYSSFQRALKAIAGDNKKKPEMVHEAKCLLNDLEKKKVLSWQFSGL</sequence>
<reference evidence="1 2" key="1">
    <citation type="journal article" date="2019" name="Sci. Rep.">
        <title>Orb-weaving spider Araneus ventricosus genome elucidates the spidroin gene catalogue.</title>
        <authorList>
            <person name="Kono N."/>
            <person name="Nakamura H."/>
            <person name="Ohtoshi R."/>
            <person name="Moran D.A.P."/>
            <person name="Shinohara A."/>
            <person name="Yoshida Y."/>
            <person name="Fujiwara M."/>
            <person name="Mori M."/>
            <person name="Tomita M."/>
            <person name="Arakawa K."/>
        </authorList>
    </citation>
    <scope>NUCLEOTIDE SEQUENCE [LARGE SCALE GENOMIC DNA]</scope>
</reference>
<name>A0A4Y2UMZ0_ARAVE</name>
<comment type="caution">
    <text evidence="1">The sequence shown here is derived from an EMBL/GenBank/DDBJ whole genome shotgun (WGS) entry which is preliminary data.</text>
</comment>
<evidence type="ECO:0000313" key="2">
    <source>
        <dbReference type="Proteomes" id="UP000499080"/>
    </source>
</evidence>
<accession>A0A4Y2UMZ0</accession>
<organism evidence="1 2">
    <name type="scientific">Araneus ventricosus</name>
    <name type="common">Orbweaver spider</name>
    <name type="synonym">Epeira ventricosa</name>
    <dbReference type="NCBI Taxonomy" id="182803"/>
    <lineage>
        <taxon>Eukaryota</taxon>
        <taxon>Metazoa</taxon>
        <taxon>Ecdysozoa</taxon>
        <taxon>Arthropoda</taxon>
        <taxon>Chelicerata</taxon>
        <taxon>Arachnida</taxon>
        <taxon>Araneae</taxon>
        <taxon>Araneomorphae</taxon>
        <taxon>Entelegynae</taxon>
        <taxon>Araneoidea</taxon>
        <taxon>Araneidae</taxon>
        <taxon>Araneus</taxon>
    </lineage>
</organism>
<dbReference type="AlphaFoldDB" id="A0A4Y2UMZ0"/>
<dbReference type="Proteomes" id="UP000499080">
    <property type="component" value="Unassembled WGS sequence"/>
</dbReference>
<gene>
    <name evidence="1" type="ORF">AVEN_96129_1</name>
</gene>
<dbReference type="OrthoDB" id="7695426at2759"/>
<protein>
    <submittedName>
        <fullName evidence="1">Uncharacterized protein</fullName>
    </submittedName>
</protein>
<evidence type="ECO:0000313" key="1">
    <source>
        <dbReference type="EMBL" id="GBO12930.1"/>
    </source>
</evidence>
<keyword evidence="2" id="KW-1185">Reference proteome</keyword>
<dbReference type="EMBL" id="BGPR01037368">
    <property type="protein sequence ID" value="GBO12930.1"/>
    <property type="molecule type" value="Genomic_DNA"/>
</dbReference>